<reference evidence="1 2" key="1">
    <citation type="submission" date="2020-04" db="EMBL/GenBank/DDBJ databases">
        <title>Antimicrobial susceptibility and clonality of vaginal-derived multi-drug resistant Mobiluncus isolates in China.</title>
        <authorList>
            <person name="Zhang X."/>
        </authorList>
    </citation>
    <scope>NUCLEOTIDE SEQUENCE [LARGE SCALE GENOMIC DNA]</scope>
    <source>
        <strain evidence="1 2">13</strain>
    </source>
</reference>
<evidence type="ECO:0000313" key="1">
    <source>
        <dbReference type="EMBL" id="NMW65998.1"/>
    </source>
</evidence>
<proteinExistence type="predicted"/>
<organism evidence="1 2">
    <name type="scientific">Mobiluncus mulieris</name>
    <dbReference type="NCBI Taxonomy" id="2052"/>
    <lineage>
        <taxon>Bacteria</taxon>
        <taxon>Bacillati</taxon>
        <taxon>Actinomycetota</taxon>
        <taxon>Actinomycetes</taxon>
        <taxon>Actinomycetales</taxon>
        <taxon>Actinomycetaceae</taxon>
        <taxon>Mobiluncus</taxon>
    </lineage>
</organism>
<dbReference type="EMBL" id="JABCUR010000014">
    <property type="protein sequence ID" value="NMW65998.1"/>
    <property type="molecule type" value="Genomic_DNA"/>
</dbReference>
<gene>
    <name evidence="1" type="ORF">HHJ78_10930</name>
</gene>
<name>A0A7Y0U3X8_9ACTO</name>
<dbReference type="AlphaFoldDB" id="A0A7Y0U3X8"/>
<protein>
    <submittedName>
        <fullName evidence="1">Uncharacterized protein</fullName>
    </submittedName>
</protein>
<comment type="caution">
    <text evidence="1">The sequence shown here is derived from an EMBL/GenBank/DDBJ whole genome shotgun (WGS) entry which is preliminary data.</text>
</comment>
<evidence type="ECO:0000313" key="2">
    <source>
        <dbReference type="Proteomes" id="UP000578252"/>
    </source>
</evidence>
<sequence>MPSTPITTILHALEHLHAEILAYHQPNSRHRQENTTHTRSTISTQEALLIAHEEIAKDWQTILNTAHDLSWRGYDPDGTPGAYIATRLDWAQNNYPGIDDALQNIRHVYHKWVHATKRTAPRNGETCPSCRQPMTTPTPGHLYCPKHGDMTRQEYDTAIHAKLLEHGQFLTIQQTRQHYGLTWRQLETAISDGRLQIMRLPGSKKRRIHTAQIETLFHFNPQDTPPKI</sequence>
<accession>A0A7Y0U3X8</accession>
<dbReference type="RefSeq" id="WP_169772496.1">
    <property type="nucleotide sequence ID" value="NZ_JABCUR010000014.1"/>
</dbReference>
<dbReference type="Proteomes" id="UP000578252">
    <property type="component" value="Unassembled WGS sequence"/>
</dbReference>